<dbReference type="InterPro" id="IPR011990">
    <property type="entry name" value="TPR-like_helical_dom_sf"/>
</dbReference>
<dbReference type="Gene3D" id="3.40.50.10070">
    <property type="entry name" value="TolB, N-terminal domain"/>
    <property type="match status" value="1"/>
</dbReference>
<dbReference type="SUPFAM" id="SSF55073">
    <property type="entry name" value="Nucleotide cyclase"/>
    <property type="match status" value="1"/>
</dbReference>
<feature type="transmembrane region" description="Helical" evidence="2">
    <location>
        <begin position="194"/>
        <end position="212"/>
    </location>
</feature>
<sequence length="625" mass="69256">MTDAKPKRHLAAILAADVEGYSKLMGEDEEGTLAAMTAHHKDLIGPCIAEHRGRLVKTTGDGLLVEFASVVDAVRCAVAIQEGMRPRNAEMPEDKQILFRIGINLGDVIAQDDDVFGDGVNVAARLEGLADPGGVCISRAARDQVRDKFDYPLQDLGEVEVKNISRPVWVFKVLLDGSPPAAISRPSRKLPWRVSAAIVIIGLLFGGGLLWWHQAGSTDPSDAILALSDKPSIAVLPFDNLSADAEQEYFSDGVTEDIITDLSKISGLFVIAPNSAFTYKGQAANVRQVAADLGVRYVLQGSVRRTNEKIRITTQLIDAVSEEHLWAERYDRDVTDVFAVQSEVARQVARALSVTLKANENERLYQKYTTNIDAYDVFLQARRTVDVPSRDNILRGEKLFEQVIELDPNFAGGYAGLAFNLSVQVRFQYTDTPSTHLSRALEFARKAIELDMDFAWGHIALGGVYVANGDAEAAVDAVHQALILEPNGYEANLFMGFYLQFAGDAASAVDYLLIAKRLSPVETYRDVSFLALAQFMNRNYEEVVRLWTKTSIKPRGQARIFLAATYSLLDRPEEAAALVEQYLETNPDFNLTEWRYLETWKSEENRTRLYEAAKAAGVPEFPREN</sequence>
<keyword evidence="5" id="KW-1185">Reference proteome</keyword>
<keyword evidence="1" id="KW-0802">TPR repeat</keyword>
<gene>
    <name evidence="4" type="ORF">HW561_22245</name>
</gene>
<keyword evidence="2" id="KW-1133">Transmembrane helix</keyword>
<dbReference type="InterPro" id="IPR001054">
    <property type="entry name" value="A/G_cyclase"/>
</dbReference>
<dbReference type="CDD" id="cd07302">
    <property type="entry name" value="CHD"/>
    <property type="match status" value="1"/>
</dbReference>
<dbReference type="Proteomes" id="UP000630805">
    <property type="component" value="Unassembled WGS sequence"/>
</dbReference>
<proteinExistence type="predicted"/>
<dbReference type="EMBL" id="JABXWT010000028">
    <property type="protein sequence ID" value="NVO58506.1"/>
    <property type="molecule type" value="Genomic_DNA"/>
</dbReference>
<dbReference type="InterPro" id="IPR050697">
    <property type="entry name" value="Adenylyl/Guanylyl_Cyclase_3/4"/>
</dbReference>
<feature type="domain" description="Guanylate cyclase" evidence="3">
    <location>
        <begin position="12"/>
        <end position="127"/>
    </location>
</feature>
<evidence type="ECO:0000259" key="3">
    <source>
        <dbReference type="PROSITE" id="PS50125"/>
    </source>
</evidence>
<comment type="caution">
    <text evidence="4">The sequence shown here is derived from an EMBL/GenBank/DDBJ whole genome shotgun (WGS) entry which is preliminary data.</text>
</comment>
<dbReference type="PANTHER" id="PTHR43081">
    <property type="entry name" value="ADENYLATE CYCLASE, TERMINAL-DIFFERENTIATION SPECIFIC-RELATED"/>
    <property type="match status" value="1"/>
</dbReference>
<dbReference type="PROSITE" id="PS50125">
    <property type="entry name" value="GUANYLATE_CYCLASE_2"/>
    <property type="match status" value="1"/>
</dbReference>
<keyword evidence="2" id="KW-0472">Membrane</keyword>
<dbReference type="SUPFAM" id="SSF48452">
    <property type="entry name" value="TPR-like"/>
    <property type="match status" value="1"/>
</dbReference>
<dbReference type="PANTHER" id="PTHR43081:SF19">
    <property type="entry name" value="PH-SENSITIVE ADENYLATE CYCLASE RV1264"/>
    <property type="match status" value="1"/>
</dbReference>
<dbReference type="Pfam" id="PF00211">
    <property type="entry name" value="Guanylate_cyc"/>
    <property type="match status" value="1"/>
</dbReference>
<dbReference type="InterPro" id="IPR019734">
    <property type="entry name" value="TPR_rpt"/>
</dbReference>
<feature type="repeat" description="TPR" evidence="1">
    <location>
        <begin position="455"/>
        <end position="488"/>
    </location>
</feature>
<dbReference type="RefSeq" id="WP_176867547.1">
    <property type="nucleotide sequence ID" value="NZ_JABXWT010000028.1"/>
</dbReference>
<organism evidence="4 5">
    <name type="scientific">Ruegeria haliotis</name>
    <dbReference type="NCBI Taxonomy" id="2747601"/>
    <lineage>
        <taxon>Bacteria</taxon>
        <taxon>Pseudomonadati</taxon>
        <taxon>Pseudomonadota</taxon>
        <taxon>Alphaproteobacteria</taxon>
        <taxon>Rhodobacterales</taxon>
        <taxon>Roseobacteraceae</taxon>
        <taxon>Ruegeria</taxon>
    </lineage>
</organism>
<dbReference type="PROSITE" id="PS50005">
    <property type="entry name" value="TPR"/>
    <property type="match status" value="1"/>
</dbReference>
<dbReference type="InterPro" id="IPR029787">
    <property type="entry name" value="Nucleotide_cyclase"/>
</dbReference>
<evidence type="ECO:0000313" key="4">
    <source>
        <dbReference type="EMBL" id="NVO58506.1"/>
    </source>
</evidence>
<evidence type="ECO:0000256" key="2">
    <source>
        <dbReference type="SAM" id="Phobius"/>
    </source>
</evidence>
<name>A0ABX2PYW0_9RHOB</name>
<evidence type="ECO:0000313" key="5">
    <source>
        <dbReference type="Proteomes" id="UP000630805"/>
    </source>
</evidence>
<protein>
    <recommendedName>
        <fullName evidence="3">Guanylate cyclase domain-containing protein</fullName>
    </recommendedName>
</protein>
<accession>A0ABX2PYW0</accession>
<keyword evidence="2" id="KW-0812">Transmembrane</keyword>
<dbReference type="Gene3D" id="3.30.70.1230">
    <property type="entry name" value="Nucleotide cyclase"/>
    <property type="match status" value="1"/>
</dbReference>
<evidence type="ECO:0000256" key="1">
    <source>
        <dbReference type="PROSITE-ProRule" id="PRU00339"/>
    </source>
</evidence>
<reference evidence="4 5" key="1">
    <citation type="submission" date="2020-06" db="EMBL/GenBank/DDBJ databases">
        <authorList>
            <person name="Cao W.R."/>
        </authorList>
    </citation>
    <scope>NUCLEOTIDE SEQUENCE [LARGE SCALE GENOMIC DNA]</scope>
    <source>
        <strain evidence="4 5">B1Z28</strain>
    </source>
</reference>
<dbReference type="Gene3D" id="1.25.40.10">
    <property type="entry name" value="Tetratricopeptide repeat domain"/>
    <property type="match status" value="1"/>
</dbReference>